<gene>
    <name evidence="2" type="ORF">EZS27_012511</name>
</gene>
<sequence>SLIVRFKGDLLHGCCGFFPMLRYSVLAKFKNKKRGCPLFGQPRFIRFLYAAHTELRLTGINAATHLHFFDIFIIFTTLLNKKHMIYRFAIISDEVDNFIREIQVDPEDTFYSFHKAILSSVGYTDDRMTSFFICNDDWEKEQEITLEEMNTNSEMDSWVMKDTKLNELVEDEKQKLLYVFDYMTERCFFIELLEIITGKSIKTPKCMRSGGEIPKQTVDFEELTAKGGSFDLDEDFFGDQDFDLEDFDMEGFDTNILRSEEDLRF</sequence>
<dbReference type="InterPro" id="IPR012912">
    <property type="entry name" value="Plasmid_pRiA4b_Orf3-like"/>
</dbReference>
<dbReference type="EMBL" id="SNRY01000527">
    <property type="protein sequence ID" value="KAA6339553.1"/>
    <property type="molecule type" value="Genomic_DNA"/>
</dbReference>
<evidence type="ECO:0000313" key="2">
    <source>
        <dbReference type="EMBL" id="KAA6339553.1"/>
    </source>
</evidence>
<dbReference type="Gene3D" id="3.10.290.30">
    <property type="entry name" value="MM3350-like"/>
    <property type="match status" value="1"/>
</dbReference>
<proteinExistence type="predicted"/>
<dbReference type="InterPro" id="IPR024047">
    <property type="entry name" value="MM3350-like_sf"/>
</dbReference>
<dbReference type="Pfam" id="PF07929">
    <property type="entry name" value="PRiA4_ORF3"/>
    <property type="match status" value="1"/>
</dbReference>
<reference evidence="2" key="1">
    <citation type="submission" date="2019-03" db="EMBL/GenBank/DDBJ databases">
        <title>Single cell metagenomics reveals metabolic interactions within the superorganism composed of flagellate Streblomastix strix and complex community of Bacteroidetes bacteria on its surface.</title>
        <authorList>
            <person name="Treitli S.C."/>
            <person name="Kolisko M."/>
            <person name="Husnik F."/>
            <person name="Keeling P."/>
            <person name="Hampl V."/>
        </authorList>
    </citation>
    <scope>NUCLEOTIDE SEQUENCE</scope>
    <source>
        <strain evidence="2">STM</strain>
    </source>
</reference>
<feature type="domain" description="Plasmid pRiA4b Orf3-like" evidence="1">
    <location>
        <begin position="93"/>
        <end position="218"/>
    </location>
</feature>
<feature type="non-terminal residue" evidence="2">
    <location>
        <position position="1"/>
    </location>
</feature>
<dbReference type="AlphaFoldDB" id="A0A5J4S2M3"/>
<protein>
    <recommendedName>
        <fullName evidence="1">Plasmid pRiA4b Orf3-like domain-containing protein</fullName>
    </recommendedName>
</protein>
<organism evidence="2">
    <name type="scientific">termite gut metagenome</name>
    <dbReference type="NCBI Taxonomy" id="433724"/>
    <lineage>
        <taxon>unclassified sequences</taxon>
        <taxon>metagenomes</taxon>
        <taxon>organismal metagenomes</taxon>
    </lineage>
</organism>
<comment type="caution">
    <text evidence="2">The sequence shown here is derived from an EMBL/GenBank/DDBJ whole genome shotgun (WGS) entry which is preliminary data.</text>
</comment>
<evidence type="ECO:0000259" key="1">
    <source>
        <dbReference type="Pfam" id="PF07929"/>
    </source>
</evidence>
<dbReference type="SUPFAM" id="SSF159941">
    <property type="entry name" value="MM3350-like"/>
    <property type="match status" value="1"/>
</dbReference>
<accession>A0A5J4S2M3</accession>
<name>A0A5J4S2M3_9ZZZZ</name>